<reference evidence="1" key="1">
    <citation type="submission" date="2023-03" db="EMBL/GenBank/DDBJ databases">
        <title>Massive genome expansion in bonnet fungi (Mycena s.s.) driven by repeated elements and novel gene families across ecological guilds.</title>
        <authorList>
            <consortium name="Lawrence Berkeley National Laboratory"/>
            <person name="Harder C.B."/>
            <person name="Miyauchi S."/>
            <person name="Viragh M."/>
            <person name="Kuo A."/>
            <person name="Thoen E."/>
            <person name="Andreopoulos B."/>
            <person name="Lu D."/>
            <person name="Skrede I."/>
            <person name="Drula E."/>
            <person name="Henrissat B."/>
            <person name="Morin E."/>
            <person name="Kohler A."/>
            <person name="Barry K."/>
            <person name="LaButti K."/>
            <person name="Morin E."/>
            <person name="Salamov A."/>
            <person name="Lipzen A."/>
            <person name="Mereny Z."/>
            <person name="Hegedus B."/>
            <person name="Baldrian P."/>
            <person name="Stursova M."/>
            <person name="Weitz H."/>
            <person name="Taylor A."/>
            <person name="Grigoriev I.V."/>
            <person name="Nagy L.G."/>
            <person name="Martin F."/>
            <person name="Kauserud H."/>
        </authorList>
    </citation>
    <scope>NUCLEOTIDE SEQUENCE</scope>
    <source>
        <strain evidence="1">CBHHK200</strain>
    </source>
</reference>
<evidence type="ECO:0000313" key="1">
    <source>
        <dbReference type="EMBL" id="KAJ7035816.1"/>
    </source>
</evidence>
<dbReference type="EMBL" id="JARJCM010000048">
    <property type="protein sequence ID" value="KAJ7035816.1"/>
    <property type="molecule type" value="Genomic_DNA"/>
</dbReference>
<keyword evidence="2" id="KW-1185">Reference proteome</keyword>
<gene>
    <name evidence="1" type="ORF">C8F04DRAFT_1258709</name>
</gene>
<name>A0AAD6SZB0_9AGAR</name>
<sequence>MSRDPFIADLRARARRIGYPENFHDRLGISSRDDARVRARVVPETNQLALLVLSTLAYSPPWKRLPEIETLPPTTVGTLILRDAAVDERTRAYYGAVRAEVGTARTQLVGRWCTSTSETPVPAPWVQQPTVRFQIVRKQEAWFAAEAGVGANFEEARSGRRCGRVTYFLVRL</sequence>
<organism evidence="1 2">
    <name type="scientific">Mycena alexandri</name>
    <dbReference type="NCBI Taxonomy" id="1745969"/>
    <lineage>
        <taxon>Eukaryota</taxon>
        <taxon>Fungi</taxon>
        <taxon>Dikarya</taxon>
        <taxon>Basidiomycota</taxon>
        <taxon>Agaricomycotina</taxon>
        <taxon>Agaricomycetes</taxon>
        <taxon>Agaricomycetidae</taxon>
        <taxon>Agaricales</taxon>
        <taxon>Marasmiineae</taxon>
        <taxon>Mycenaceae</taxon>
        <taxon>Mycena</taxon>
    </lineage>
</organism>
<dbReference type="Proteomes" id="UP001218188">
    <property type="component" value="Unassembled WGS sequence"/>
</dbReference>
<evidence type="ECO:0000313" key="2">
    <source>
        <dbReference type="Proteomes" id="UP001218188"/>
    </source>
</evidence>
<comment type="caution">
    <text evidence="1">The sequence shown here is derived from an EMBL/GenBank/DDBJ whole genome shotgun (WGS) entry which is preliminary data.</text>
</comment>
<proteinExistence type="predicted"/>
<dbReference type="AlphaFoldDB" id="A0AAD6SZB0"/>
<protein>
    <submittedName>
        <fullName evidence="1">Uncharacterized protein</fullName>
    </submittedName>
</protein>
<accession>A0AAD6SZB0</accession>